<dbReference type="Pfam" id="PF00005">
    <property type="entry name" value="ABC_tran"/>
    <property type="match status" value="1"/>
</dbReference>
<dbReference type="SUPFAM" id="SSF52540">
    <property type="entry name" value="P-loop containing nucleoside triphosphate hydrolases"/>
    <property type="match status" value="1"/>
</dbReference>
<sequence length="227" mass="25901">MLLRIVNINKKYISGKAYFQALKDISFEIDEGEFVAISGPSGSGKTTLLNIIGCIDKPDSGEVILDGRSLKARTPDELASLRREYLGFIFQTYNLIPVLTAYENVELPLRLLRRFKEDEMRKKVEDALKKVGIYEMRDRKPLELSGGEQQRVSIARAIVKEPRLVLADEPTANLDTENGKNIVQIMREMNKNEKITFIFSTHDLLILQYANRIISLRDGKIVDDVRK</sequence>
<keyword evidence="3 5" id="KW-0067">ATP-binding</keyword>
<dbReference type="AlphaFoldDB" id="A0A7C4UH20"/>
<dbReference type="CDD" id="cd03255">
    <property type="entry name" value="ABC_MJ0796_LolCDE_FtsE"/>
    <property type="match status" value="1"/>
</dbReference>
<dbReference type="InterPro" id="IPR027417">
    <property type="entry name" value="P-loop_NTPase"/>
</dbReference>
<dbReference type="InterPro" id="IPR003439">
    <property type="entry name" value="ABC_transporter-like_ATP-bd"/>
</dbReference>
<dbReference type="GO" id="GO:0098796">
    <property type="term" value="C:membrane protein complex"/>
    <property type="evidence" value="ECO:0007669"/>
    <property type="project" value="UniProtKB-ARBA"/>
</dbReference>
<dbReference type="GO" id="GO:0022857">
    <property type="term" value="F:transmembrane transporter activity"/>
    <property type="evidence" value="ECO:0007669"/>
    <property type="project" value="TreeGrafter"/>
</dbReference>
<name>A0A7C4UH20_UNCW3</name>
<keyword evidence="2" id="KW-0547">Nucleotide-binding</keyword>
<dbReference type="FunFam" id="3.40.50.300:FF:000032">
    <property type="entry name" value="Export ABC transporter ATP-binding protein"/>
    <property type="match status" value="1"/>
</dbReference>
<proteinExistence type="predicted"/>
<evidence type="ECO:0000256" key="3">
    <source>
        <dbReference type="ARBA" id="ARBA00022840"/>
    </source>
</evidence>
<evidence type="ECO:0000259" key="4">
    <source>
        <dbReference type="PROSITE" id="PS50893"/>
    </source>
</evidence>
<organism evidence="5">
    <name type="scientific">candidate division WOR-3 bacterium</name>
    <dbReference type="NCBI Taxonomy" id="2052148"/>
    <lineage>
        <taxon>Bacteria</taxon>
        <taxon>Bacteria division WOR-3</taxon>
    </lineage>
</organism>
<feature type="domain" description="ABC transporter" evidence="4">
    <location>
        <begin position="3"/>
        <end position="227"/>
    </location>
</feature>
<protein>
    <submittedName>
        <fullName evidence="5">ABC transporter ATP-binding protein</fullName>
    </submittedName>
</protein>
<dbReference type="GO" id="GO:0016887">
    <property type="term" value="F:ATP hydrolysis activity"/>
    <property type="evidence" value="ECO:0007669"/>
    <property type="project" value="InterPro"/>
</dbReference>
<dbReference type="EMBL" id="DTHG01000090">
    <property type="protein sequence ID" value="HGW92330.1"/>
    <property type="molecule type" value="Genomic_DNA"/>
</dbReference>
<dbReference type="InterPro" id="IPR003593">
    <property type="entry name" value="AAA+_ATPase"/>
</dbReference>
<comment type="caution">
    <text evidence="5">The sequence shown here is derived from an EMBL/GenBank/DDBJ whole genome shotgun (WGS) entry which is preliminary data.</text>
</comment>
<evidence type="ECO:0000313" key="5">
    <source>
        <dbReference type="EMBL" id="HGW92330.1"/>
    </source>
</evidence>
<dbReference type="InterPro" id="IPR017871">
    <property type="entry name" value="ABC_transporter-like_CS"/>
</dbReference>
<dbReference type="InterPro" id="IPR015854">
    <property type="entry name" value="ABC_transpr_LolD-like"/>
</dbReference>
<evidence type="ECO:0000256" key="1">
    <source>
        <dbReference type="ARBA" id="ARBA00022448"/>
    </source>
</evidence>
<dbReference type="SMART" id="SM00382">
    <property type="entry name" value="AAA"/>
    <property type="match status" value="1"/>
</dbReference>
<dbReference type="PROSITE" id="PS50893">
    <property type="entry name" value="ABC_TRANSPORTER_2"/>
    <property type="match status" value="1"/>
</dbReference>
<dbReference type="Gene3D" id="3.40.50.300">
    <property type="entry name" value="P-loop containing nucleotide triphosphate hydrolases"/>
    <property type="match status" value="1"/>
</dbReference>
<dbReference type="InterPro" id="IPR017911">
    <property type="entry name" value="MacB-like_ATP-bd"/>
</dbReference>
<reference evidence="5" key="1">
    <citation type="journal article" date="2020" name="mSystems">
        <title>Genome- and Community-Level Interaction Insights into Carbon Utilization and Element Cycling Functions of Hydrothermarchaeota in Hydrothermal Sediment.</title>
        <authorList>
            <person name="Zhou Z."/>
            <person name="Liu Y."/>
            <person name="Xu W."/>
            <person name="Pan J."/>
            <person name="Luo Z.H."/>
            <person name="Li M."/>
        </authorList>
    </citation>
    <scope>NUCLEOTIDE SEQUENCE [LARGE SCALE GENOMIC DNA]</scope>
    <source>
        <strain evidence="5">SpSt-780</strain>
    </source>
</reference>
<dbReference type="GO" id="GO:0005524">
    <property type="term" value="F:ATP binding"/>
    <property type="evidence" value="ECO:0007669"/>
    <property type="project" value="UniProtKB-KW"/>
</dbReference>
<dbReference type="GO" id="GO:0005886">
    <property type="term" value="C:plasma membrane"/>
    <property type="evidence" value="ECO:0007669"/>
    <property type="project" value="TreeGrafter"/>
</dbReference>
<accession>A0A7C4UH20</accession>
<evidence type="ECO:0000256" key="2">
    <source>
        <dbReference type="ARBA" id="ARBA00022741"/>
    </source>
</evidence>
<dbReference type="PANTHER" id="PTHR24220">
    <property type="entry name" value="IMPORT ATP-BINDING PROTEIN"/>
    <property type="match status" value="1"/>
</dbReference>
<keyword evidence="1" id="KW-0813">Transport</keyword>
<dbReference type="PROSITE" id="PS00211">
    <property type="entry name" value="ABC_TRANSPORTER_1"/>
    <property type="match status" value="1"/>
</dbReference>
<gene>
    <name evidence="5" type="ORF">ENV67_07315</name>
</gene>